<reference evidence="2 3" key="1">
    <citation type="journal article" date="2016" name="Nat. Commun.">
        <title>Thousands of microbial genomes shed light on interconnected biogeochemical processes in an aquifer system.</title>
        <authorList>
            <person name="Anantharaman K."/>
            <person name="Brown C.T."/>
            <person name="Hug L.A."/>
            <person name="Sharon I."/>
            <person name="Castelle C.J."/>
            <person name="Probst A.J."/>
            <person name="Thomas B.C."/>
            <person name="Singh A."/>
            <person name="Wilkins M.J."/>
            <person name="Karaoz U."/>
            <person name="Brodie E.L."/>
            <person name="Williams K.H."/>
            <person name="Hubbard S.S."/>
            <person name="Banfield J.F."/>
        </authorList>
    </citation>
    <scope>NUCLEOTIDE SEQUENCE [LARGE SCALE GENOMIC DNA]</scope>
</reference>
<sequence>MLQFFQDISEFSHEWSVRIIAVFLVLLAVAIIVPVLIFTILFLTWFGIGPVAHWFRQRREHKLRMRGTKLHAVASTGDAAVILRELPRSR</sequence>
<feature type="transmembrane region" description="Helical" evidence="1">
    <location>
        <begin position="20"/>
        <end position="48"/>
    </location>
</feature>
<evidence type="ECO:0000313" key="2">
    <source>
        <dbReference type="EMBL" id="OHA01312.1"/>
    </source>
</evidence>
<accession>A0A1G2KRV8</accession>
<gene>
    <name evidence="2" type="ORF">A3C12_00155</name>
</gene>
<proteinExistence type="predicted"/>
<evidence type="ECO:0000256" key="1">
    <source>
        <dbReference type="SAM" id="Phobius"/>
    </source>
</evidence>
<dbReference type="Proteomes" id="UP000178710">
    <property type="component" value="Unassembled WGS sequence"/>
</dbReference>
<keyword evidence="1" id="KW-1133">Transmembrane helix</keyword>
<keyword evidence="1" id="KW-0812">Transmembrane</keyword>
<organism evidence="2 3">
    <name type="scientific">Candidatus Sungbacteria bacterium RIFCSPHIGHO2_02_FULL_49_20</name>
    <dbReference type="NCBI Taxonomy" id="1802272"/>
    <lineage>
        <taxon>Bacteria</taxon>
        <taxon>Candidatus Sungiibacteriota</taxon>
    </lineage>
</organism>
<name>A0A1G2KRV8_9BACT</name>
<dbReference type="AlphaFoldDB" id="A0A1G2KRV8"/>
<keyword evidence="1" id="KW-0472">Membrane</keyword>
<protein>
    <submittedName>
        <fullName evidence="2">Uncharacterized protein</fullName>
    </submittedName>
</protein>
<evidence type="ECO:0000313" key="3">
    <source>
        <dbReference type="Proteomes" id="UP000178710"/>
    </source>
</evidence>
<comment type="caution">
    <text evidence="2">The sequence shown here is derived from an EMBL/GenBank/DDBJ whole genome shotgun (WGS) entry which is preliminary data.</text>
</comment>
<dbReference type="EMBL" id="MHQK01000030">
    <property type="protein sequence ID" value="OHA01312.1"/>
    <property type="molecule type" value="Genomic_DNA"/>
</dbReference>